<feature type="signal peptide" evidence="1">
    <location>
        <begin position="1"/>
        <end position="15"/>
    </location>
</feature>
<evidence type="ECO:0008006" key="4">
    <source>
        <dbReference type="Google" id="ProtNLM"/>
    </source>
</evidence>
<feature type="chain" id="PRO_5043642173" description="BSD domain-containing protein" evidence="1">
    <location>
        <begin position="16"/>
        <end position="137"/>
    </location>
</feature>
<evidence type="ECO:0000313" key="3">
    <source>
        <dbReference type="Proteomes" id="UP001222027"/>
    </source>
</evidence>
<keyword evidence="3" id="KW-1185">Reference proteome</keyword>
<dbReference type="AlphaFoldDB" id="A0AAV8Q1H7"/>
<evidence type="ECO:0000256" key="1">
    <source>
        <dbReference type="SAM" id="SignalP"/>
    </source>
</evidence>
<gene>
    <name evidence="2" type="ORF">OPV22_005002</name>
</gene>
<reference evidence="2 3" key="1">
    <citation type="submission" date="2022-12" db="EMBL/GenBank/DDBJ databases">
        <title>Chromosome-scale assembly of the Ensete ventricosum genome.</title>
        <authorList>
            <person name="Dussert Y."/>
            <person name="Stocks J."/>
            <person name="Wendawek A."/>
            <person name="Woldeyes F."/>
            <person name="Nichols R.A."/>
            <person name="Borrell J.S."/>
        </authorList>
    </citation>
    <scope>NUCLEOTIDE SEQUENCE [LARGE SCALE GENOMIC DNA]</scope>
    <source>
        <strain evidence="3">cv. Maze</strain>
        <tissue evidence="2">Seeds</tissue>
    </source>
</reference>
<comment type="caution">
    <text evidence="2">The sequence shown here is derived from an EMBL/GenBank/DDBJ whole genome shotgun (WGS) entry which is preliminary data.</text>
</comment>
<organism evidence="2 3">
    <name type="scientific">Ensete ventricosum</name>
    <name type="common">Abyssinian banana</name>
    <name type="synonym">Musa ensete</name>
    <dbReference type="NCBI Taxonomy" id="4639"/>
    <lineage>
        <taxon>Eukaryota</taxon>
        <taxon>Viridiplantae</taxon>
        <taxon>Streptophyta</taxon>
        <taxon>Embryophyta</taxon>
        <taxon>Tracheophyta</taxon>
        <taxon>Spermatophyta</taxon>
        <taxon>Magnoliopsida</taxon>
        <taxon>Liliopsida</taxon>
        <taxon>Zingiberales</taxon>
        <taxon>Musaceae</taxon>
        <taxon>Ensete</taxon>
    </lineage>
</organism>
<keyword evidence="1" id="KW-0732">Signal</keyword>
<proteinExistence type="predicted"/>
<dbReference type="Proteomes" id="UP001222027">
    <property type="component" value="Unassembled WGS sequence"/>
</dbReference>
<evidence type="ECO:0000313" key="2">
    <source>
        <dbReference type="EMBL" id="KAJ8504116.1"/>
    </source>
</evidence>
<protein>
    <recommendedName>
        <fullName evidence="4">BSD domain-containing protein</fullName>
    </recommendedName>
</protein>
<name>A0AAV8Q1H7_ENSVE</name>
<dbReference type="EMBL" id="JAQQAF010000002">
    <property type="protein sequence ID" value="KAJ8504116.1"/>
    <property type="molecule type" value="Genomic_DNA"/>
</dbReference>
<sequence length="137" mass="15672">MQTLSLVFIVDLICCLPEENCCYTGGATMNTEEELMPVFRQKLLFLPGEEEVDLWLQYFKLIASGNGRSGGGEAAPSITQKRVLFVFEFVLRRTFFLILAQNPHLDPSRSLPDWRRKSGCIRKKRHRGKVKKTSSFS</sequence>
<accession>A0AAV8Q1H7</accession>